<keyword evidence="5" id="KW-0687">Ribonucleoprotein</keyword>
<comment type="subcellular location">
    <subcellularLocation>
        <location evidence="1">Mitochondrion</location>
    </subcellularLocation>
</comment>
<dbReference type="GO" id="GO:0006412">
    <property type="term" value="P:translation"/>
    <property type="evidence" value="ECO:0007669"/>
    <property type="project" value="InterPro"/>
</dbReference>
<feature type="region of interest" description="Disordered" evidence="7">
    <location>
        <begin position="1"/>
        <end position="20"/>
    </location>
</feature>
<feature type="compositionally biased region" description="Basic and acidic residues" evidence="7">
    <location>
        <begin position="330"/>
        <end position="342"/>
    </location>
</feature>
<comment type="similarity">
    <text evidence="2">Belongs to the bacterial ribosomal protein bL27 family.</text>
</comment>
<evidence type="ECO:0000256" key="5">
    <source>
        <dbReference type="ARBA" id="ARBA00023274"/>
    </source>
</evidence>
<name>A0A507AUS4_9PEZI</name>
<organism evidence="8 9">
    <name type="scientific">Thyridium curvatum</name>
    <dbReference type="NCBI Taxonomy" id="1093900"/>
    <lineage>
        <taxon>Eukaryota</taxon>
        <taxon>Fungi</taxon>
        <taxon>Dikarya</taxon>
        <taxon>Ascomycota</taxon>
        <taxon>Pezizomycotina</taxon>
        <taxon>Sordariomycetes</taxon>
        <taxon>Sordariomycetidae</taxon>
        <taxon>Thyridiales</taxon>
        <taxon>Thyridiaceae</taxon>
        <taxon>Thyridium</taxon>
    </lineage>
</organism>
<keyword evidence="3" id="KW-0689">Ribosomal protein</keyword>
<feature type="compositionally biased region" description="Basic and acidic residues" evidence="7">
    <location>
        <begin position="1"/>
        <end position="13"/>
    </location>
</feature>
<sequence>MIPDNNFDREDHGTILGPPLPDSKLHSFAIGAQQPDQMRLLRLQQPLRAAAGSSFRPTISFAWSHRPEILSPSRIDVGNQAVEGRRNATVKSQGAYKLTSKKTIPKKLGAKRTGDQYVIPGNIIYKQRGTLWHAGENTILGRDHTIHAAVSGYVKYYRDPARHPTRQYIGVVFNREDKLPYPPNAMRKRKLGLVAVPRKPEVKSEALSLSGIPRRVIRKEGVMQIQDAIQAAQEADAAIEAAESQQPAAADGKKKKHTKYRAPAAYLARRWSERMRIKRSNRVLLLQKDYSYREANSAIGRLMGRHRGKTPGTVVLGSRHGKLRARRRKRDAEFAQRQEALRQRRVMAAAREKERQEMLAKRAAKAKAKKDGKKDKKAAA</sequence>
<dbReference type="STRING" id="1093900.A0A507AUS4"/>
<reference evidence="8 9" key="1">
    <citation type="submission" date="2019-06" db="EMBL/GenBank/DDBJ databases">
        <title>Draft genome sequence of the filamentous fungus Phialemoniopsis curvata isolated from diesel fuel.</title>
        <authorList>
            <person name="Varaljay V.A."/>
            <person name="Lyon W.J."/>
            <person name="Crouch A.L."/>
            <person name="Drake C.E."/>
            <person name="Hollomon J.M."/>
            <person name="Nadeau L.J."/>
            <person name="Nunn H.S."/>
            <person name="Stevenson B.S."/>
            <person name="Bojanowski C.L."/>
            <person name="Crookes-Goodson W.J."/>
        </authorList>
    </citation>
    <scope>NUCLEOTIDE SEQUENCE [LARGE SCALE GENOMIC DNA]</scope>
    <source>
        <strain evidence="8 9">D216</strain>
    </source>
</reference>
<dbReference type="InParanoid" id="A0A507AUS4"/>
<dbReference type="GeneID" id="41977315"/>
<dbReference type="PRINTS" id="PR00063">
    <property type="entry name" value="RIBOSOMALL27"/>
</dbReference>
<evidence type="ECO:0000256" key="2">
    <source>
        <dbReference type="ARBA" id="ARBA00010797"/>
    </source>
</evidence>
<dbReference type="EMBL" id="SKBQ01000075">
    <property type="protein sequence ID" value="TPX08679.1"/>
    <property type="molecule type" value="Genomic_DNA"/>
</dbReference>
<dbReference type="AlphaFoldDB" id="A0A507AUS4"/>
<dbReference type="Gene3D" id="2.40.50.100">
    <property type="match status" value="1"/>
</dbReference>
<dbReference type="OrthoDB" id="1867012at2759"/>
<dbReference type="Pfam" id="PF01016">
    <property type="entry name" value="Ribosomal_L27"/>
    <property type="match status" value="1"/>
</dbReference>
<dbReference type="FunFam" id="2.40.50.100:FF:000042">
    <property type="entry name" value="50S ribosomal protein L27"/>
    <property type="match status" value="1"/>
</dbReference>
<evidence type="ECO:0000313" key="9">
    <source>
        <dbReference type="Proteomes" id="UP000319257"/>
    </source>
</evidence>
<dbReference type="GO" id="GO:0005762">
    <property type="term" value="C:mitochondrial large ribosomal subunit"/>
    <property type="evidence" value="ECO:0007669"/>
    <property type="project" value="TreeGrafter"/>
</dbReference>
<evidence type="ECO:0000256" key="7">
    <source>
        <dbReference type="SAM" id="MobiDB-lite"/>
    </source>
</evidence>
<dbReference type="GO" id="GO:0003735">
    <property type="term" value="F:structural constituent of ribosome"/>
    <property type="evidence" value="ECO:0007669"/>
    <property type="project" value="InterPro"/>
</dbReference>
<dbReference type="SUPFAM" id="SSF110324">
    <property type="entry name" value="Ribosomal L27 protein-like"/>
    <property type="match status" value="1"/>
</dbReference>
<dbReference type="PANTHER" id="PTHR15893">
    <property type="entry name" value="RIBOSOMAL PROTEIN L27"/>
    <property type="match status" value="1"/>
</dbReference>
<feature type="region of interest" description="Disordered" evidence="7">
    <location>
        <begin position="303"/>
        <end position="380"/>
    </location>
</feature>
<feature type="compositionally biased region" description="Basic and acidic residues" evidence="7">
    <location>
        <begin position="350"/>
        <end position="360"/>
    </location>
</feature>
<dbReference type="Proteomes" id="UP000319257">
    <property type="component" value="Unassembled WGS sequence"/>
</dbReference>
<keyword evidence="9" id="KW-1185">Reference proteome</keyword>
<feature type="compositionally biased region" description="Basic residues" evidence="7">
    <location>
        <begin position="362"/>
        <end position="371"/>
    </location>
</feature>
<protein>
    <recommendedName>
        <fullName evidence="6">Large ribosomal subunit protein bL27m</fullName>
    </recommendedName>
</protein>
<comment type="caution">
    <text evidence="8">The sequence shown here is derived from an EMBL/GenBank/DDBJ whole genome shotgun (WGS) entry which is preliminary data.</text>
</comment>
<dbReference type="RefSeq" id="XP_030990390.1">
    <property type="nucleotide sequence ID" value="XM_031144878.1"/>
</dbReference>
<gene>
    <name evidence="8" type="ORF">E0L32_009868</name>
</gene>
<dbReference type="InterPro" id="IPR001684">
    <property type="entry name" value="Ribosomal_bL27"/>
</dbReference>
<accession>A0A507AUS4</accession>
<keyword evidence="4" id="KW-0496">Mitochondrion</keyword>
<dbReference type="PANTHER" id="PTHR15893:SF0">
    <property type="entry name" value="LARGE RIBOSOMAL SUBUNIT PROTEIN BL27M"/>
    <property type="match status" value="1"/>
</dbReference>
<evidence type="ECO:0000313" key="8">
    <source>
        <dbReference type="EMBL" id="TPX08679.1"/>
    </source>
</evidence>
<evidence type="ECO:0000256" key="1">
    <source>
        <dbReference type="ARBA" id="ARBA00004173"/>
    </source>
</evidence>
<proteinExistence type="inferred from homology"/>
<evidence type="ECO:0000256" key="3">
    <source>
        <dbReference type="ARBA" id="ARBA00022980"/>
    </source>
</evidence>
<feature type="compositionally biased region" description="Basic residues" evidence="7">
    <location>
        <begin position="319"/>
        <end position="329"/>
    </location>
</feature>
<evidence type="ECO:0000256" key="6">
    <source>
        <dbReference type="ARBA" id="ARBA00035267"/>
    </source>
</evidence>
<evidence type="ECO:0000256" key="4">
    <source>
        <dbReference type="ARBA" id="ARBA00023128"/>
    </source>
</evidence>